<accession>A0A1I7FV94</accession>
<feature type="region of interest" description="Disordered" evidence="1">
    <location>
        <begin position="475"/>
        <end position="506"/>
    </location>
</feature>
<dbReference type="RefSeq" id="WP_074949103.1">
    <property type="nucleotide sequence ID" value="NZ_FPBV01000001.1"/>
</dbReference>
<dbReference type="InterPro" id="IPR021145">
    <property type="entry name" value="Portal_protein_SPP1_Gp6-like"/>
</dbReference>
<dbReference type="EMBL" id="FPBV01000001">
    <property type="protein sequence ID" value="SFU40115.1"/>
    <property type="molecule type" value="Genomic_DNA"/>
</dbReference>
<keyword evidence="3" id="KW-1185">Reference proteome</keyword>
<evidence type="ECO:0000313" key="2">
    <source>
        <dbReference type="EMBL" id="SFU40115.1"/>
    </source>
</evidence>
<dbReference type="AlphaFoldDB" id="A0A1I7FV94"/>
<dbReference type="OrthoDB" id="2498461at2"/>
<evidence type="ECO:0000313" key="3">
    <source>
        <dbReference type="Proteomes" id="UP000183508"/>
    </source>
</evidence>
<evidence type="ECO:0000256" key="1">
    <source>
        <dbReference type="SAM" id="MobiDB-lite"/>
    </source>
</evidence>
<dbReference type="STRING" id="392015.SAMN05421543_101470"/>
<sequence>MPEVRTKTVRQTWWRRALGEINALRQQIWTVSDYYVPYTLDSSRVDYQLARDLYRNTNEKYKLGAAFAKPIINTTAGFMGVPHFSHDDPDADQALEEHFTRWRGKLLRAVRNTLRDGDVFVQLSRYPDKFSQQPRFQLQLIPPEWVVPVLDPITGEWAEVVIRHPVVIKDENGRPVEQYVVEEKWTPEQHIITADTRAPADVKAQDKTESNPWGFIPIVHFRNESEEYQLYGVSELEAVEPFMKAYHDVMLFAVQGSKLFSRPKVKFKLKDVQKFLADNFSADEINSKKLNFAGKEIFFMQEGDDAEFITADSGLAGVTTLLKFLFFCIVDVTETPEFAFGTAVQSSKASVSEQMVPLMRKIHRKRGQFEEPFGELGSMFLAMWTKVENRSLDSLDVRMEWDEVSPQDDAEIAQTINTLINGLSTGVEAGLISIDAAAEFLRDFVPKMLPWVDPEADEDERRRVERSFALVQRLRDGTGIDVPPSDQNAPQGQPGANPAGSDGGVA</sequence>
<proteinExistence type="predicted"/>
<organism evidence="2 3">
    <name type="scientific">Alicyclobacillus macrosporangiidus</name>
    <dbReference type="NCBI Taxonomy" id="392015"/>
    <lineage>
        <taxon>Bacteria</taxon>
        <taxon>Bacillati</taxon>
        <taxon>Bacillota</taxon>
        <taxon>Bacilli</taxon>
        <taxon>Bacillales</taxon>
        <taxon>Alicyclobacillaceae</taxon>
        <taxon>Alicyclobacillus</taxon>
    </lineage>
</organism>
<name>A0A1I7FV94_9BACL</name>
<protein>
    <submittedName>
        <fullName evidence="2">Phage portal protein, lambda family</fullName>
    </submittedName>
</protein>
<dbReference type="Proteomes" id="UP000183508">
    <property type="component" value="Unassembled WGS sequence"/>
</dbReference>
<dbReference type="Pfam" id="PF05133">
    <property type="entry name" value="SPP1_portal"/>
    <property type="match status" value="1"/>
</dbReference>
<reference evidence="3" key="1">
    <citation type="submission" date="2016-10" db="EMBL/GenBank/DDBJ databases">
        <authorList>
            <person name="Varghese N."/>
        </authorList>
    </citation>
    <scope>NUCLEOTIDE SEQUENCE [LARGE SCALE GENOMIC DNA]</scope>
    <source>
        <strain evidence="3">DSM 17980</strain>
    </source>
</reference>
<gene>
    <name evidence="2" type="ORF">SAMN05421543_101470</name>
</gene>